<dbReference type="InterPro" id="IPR012337">
    <property type="entry name" value="RNaseH-like_sf"/>
</dbReference>
<dbReference type="AlphaFoldDB" id="A0A8J6ZQA8"/>
<dbReference type="RefSeq" id="WP_193916762.1">
    <property type="nucleotide sequence ID" value="NZ_JADEXS020000001.1"/>
</dbReference>
<evidence type="ECO:0000256" key="1">
    <source>
        <dbReference type="ARBA" id="ARBA00022722"/>
    </source>
</evidence>
<reference evidence="5" key="1">
    <citation type="submission" date="2020-10" db="EMBL/GenBank/DDBJ databases">
        <authorList>
            <person name="Castelo-Branco R."/>
            <person name="Eusebio N."/>
            <person name="Adriana R."/>
            <person name="Vieira A."/>
            <person name="Brugerolle De Fraissinette N."/>
            <person name="Rezende De Castro R."/>
            <person name="Schneider M.P."/>
            <person name="Vasconcelos V."/>
            <person name="Leao P.N."/>
        </authorList>
    </citation>
    <scope>NUCLEOTIDE SEQUENCE</scope>
    <source>
        <strain evidence="5">LEGE 12446</strain>
    </source>
</reference>
<gene>
    <name evidence="5" type="ORF">IQ276_12635</name>
</gene>
<dbReference type="InterPro" id="IPR036397">
    <property type="entry name" value="RNaseH_sf"/>
</dbReference>
<dbReference type="PANTHER" id="PTHR30231:SF4">
    <property type="entry name" value="PROTEIN NEN2"/>
    <property type="match status" value="1"/>
</dbReference>
<keyword evidence="2" id="KW-0378">Hydrolase</keyword>
<name>A0A8J6ZQA8_DESMC</name>
<dbReference type="SUPFAM" id="SSF53098">
    <property type="entry name" value="Ribonuclease H-like"/>
    <property type="match status" value="1"/>
</dbReference>
<evidence type="ECO:0000313" key="5">
    <source>
        <dbReference type="EMBL" id="MBE9023241.1"/>
    </source>
</evidence>
<dbReference type="InterPro" id="IPR013520">
    <property type="entry name" value="Ribonucl_H"/>
</dbReference>
<dbReference type="EMBL" id="JADEXS010000142">
    <property type="protein sequence ID" value="MBE9023241.1"/>
    <property type="molecule type" value="Genomic_DNA"/>
</dbReference>
<evidence type="ECO:0000313" key="6">
    <source>
        <dbReference type="Proteomes" id="UP000622533"/>
    </source>
</evidence>
<dbReference type="GO" id="GO:0008408">
    <property type="term" value="F:3'-5' exonuclease activity"/>
    <property type="evidence" value="ECO:0007669"/>
    <property type="project" value="TreeGrafter"/>
</dbReference>
<dbReference type="Proteomes" id="UP000622533">
    <property type="component" value="Unassembled WGS sequence"/>
</dbReference>
<dbReference type="CDD" id="cd06127">
    <property type="entry name" value="DEDDh"/>
    <property type="match status" value="1"/>
</dbReference>
<keyword evidence="6" id="KW-1185">Reference proteome</keyword>
<organism evidence="5 6">
    <name type="scientific">Desmonostoc muscorum LEGE 12446</name>
    <dbReference type="NCBI Taxonomy" id="1828758"/>
    <lineage>
        <taxon>Bacteria</taxon>
        <taxon>Bacillati</taxon>
        <taxon>Cyanobacteriota</taxon>
        <taxon>Cyanophyceae</taxon>
        <taxon>Nostocales</taxon>
        <taxon>Nostocaceae</taxon>
        <taxon>Desmonostoc</taxon>
    </lineage>
</organism>
<evidence type="ECO:0000256" key="3">
    <source>
        <dbReference type="ARBA" id="ARBA00022839"/>
    </source>
</evidence>
<keyword evidence="3 5" id="KW-0269">Exonuclease</keyword>
<evidence type="ECO:0000256" key="2">
    <source>
        <dbReference type="ARBA" id="ARBA00022801"/>
    </source>
</evidence>
<dbReference type="SMART" id="SM00479">
    <property type="entry name" value="EXOIII"/>
    <property type="match status" value="1"/>
</dbReference>
<comment type="caution">
    <text evidence="5">The sequence shown here is derived from an EMBL/GenBank/DDBJ whole genome shotgun (WGS) entry which is preliminary data.</text>
</comment>
<proteinExistence type="predicted"/>
<dbReference type="PANTHER" id="PTHR30231">
    <property type="entry name" value="DNA POLYMERASE III SUBUNIT EPSILON"/>
    <property type="match status" value="1"/>
</dbReference>
<dbReference type="Gene3D" id="3.30.420.10">
    <property type="entry name" value="Ribonuclease H-like superfamily/Ribonuclease H"/>
    <property type="match status" value="1"/>
</dbReference>
<protein>
    <submittedName>
        <fullName evidence="5">3'-5' exonuclease</fullName>
    </submittedName>
</protein>
<feature type="domain" description="Exonuclease" evidence="4">
    <location>
        <begin position="32"/>
        <end position="191"/>
    </location>
</feature>
<sequence>MLTKILPAFNEKAYGADRYQAMIEAQQIIASSSTFLDTETTGLSNAYLVEICILSHHGSSLINTLIKPPIPIPEETTRIHGITNEMVANAPEFPGIYPRLKQILEGQSVCIYNASFDIGIIDNCCDYYKLPRIEIKADCAMNLYADYYGEWSRYWGNNKWQKLPGGGEHRAYSDAKACYKLVHAMAQPESCPYVTPSRIFPPKQLFIHWIPWLSLTLQVERKYGSRKLKEWSIKKPVFSLSPLAKNETDAEIFQQFSF</sequence>
<accession>A0A8J6ZQA8</accession>
<dbReference type="GO" id="GO:0003676">
    <property type="term" value="F:nucleic acid binding"/>
    <property type="evidence" value="ECO:0007669"/>
    <property type="project" value="InterPro"/>
</dbReference>
<evidence type="ECO:0000259" key="4">
    <source>
        <dbReference type="SMART" id="SM00479"/>
    </source>
</evidence>
<keyword evidence="1" id="KW-0540">Nuclease</keyword>
<dbReference type="Pfam" id="PF00929">
    <property type="entry name" value="RNase_T"/>
    <property type="match status" value="1"/>
</dbReference>